<dbReference type="GO" id="GO:0015074">
    <property type="term" value="P:DNA integration"/>
    <property type="evidence" value="ECO:0007669"/>
    <property type="project" value="InterPro"/>
</dbReference>
<reference evidence="3 6" key="1">
    <citation type="submission" date="2019-06" db="EMBL/GenBank/DDBJ databases">
        <title>The genome of Shewanella sp. SM1901.</title>
        <authorList>
            <person name="Cha Q."/>
        </authorList>
    </citation>
    <scope>NUCLEOTIDE SEQUENCE [LARGE SCALE GENOMIC DNA]</scope>
    <source>
        <strain evidence="3 6">SM1901</strain>
    </source>
</reference>
<dbReference type="Gene3D" id="3.30.420.10">
    <property type="entry name" value="Ribonuclease H-like superfamily/Ribonuclease H"/>
    <property type="match status" value="1"/>
</dbReference>
<dbReference type="InterPro" id="IPR036388">
    <property type="entry name" value="WH-like_DNA-bd_sf"/>
</dbReference>
<accession>A0A4Y5YEK4</accession>
<feature type="domain" description="Integrase catalytic" evidence="1">
    <location>
        <begin position="231"/>
        <end position="403"/>
    </location>
</feature>
<evidence type="ECO:0000313" key="4">
    <source>
        <dbReference type="EMBL" id="QDE32025.1"/>
    </source>
</evidence>
<dbReference type="InterPro" id="IPR036397">
    <property type="entry name" value="RNaseH_sf"/>
</dbReference>
<dbReference type="InterPro" id="IPR012337">
    <property type="entry name" value="RNaseH-like_sf"/>
</dbReference>
<dbReference type="InterPro" id="IPR050900">
    <property type="entry name" value="Transposase_IS3/IS150/IS904"/>
</dbReference>
<dbReference type="EMBL" id="CP041036">
    <property type="protein sequence ID" value="QDE30878.1"/>
    <property type="molecule type" value="Genomic_DNA"/>
</dbReference>
<evidence type="ECO:0000313" key="3">
    <source>
        <dbReference type="EMBL" id="QDE31192.1"/>
    </source>
</evidence>
<dbReference type="EMBL" id="CP041036">
    <property type="protein sequence ID" value="QDE32025.1"/>
    <property type="molecule type" value="Genomic_DNA"/>
</dbReference>
<dbReference type="AlphaFoldDB" id="A0A4Y5YEK4"/>
<dbReference type="KEGG" id="spol:FH971_15240"/>
<proteinExistence type="predicted"/>
<evidence type="ECO:0000313" key="6">
    <source>
        <dbReference type="Proteomes" id="UP000319809"/>
    </source>
</evidence>
<evidence type="ECO:0000259" key="1">
    <source>
        <dbReference type="PROSITE" id="PS50994"/>
    </source>
</evidence>
<dbReference type="RefSeq" id="WP_140233926.1">
    <property type="nucleotide sequence ID" value="NZ_CP041036.1"/>
</dbReference>
<organism evidence="3 6">
    <name type="scientific">Shewanella polaris</name>
    <dbReference type="NCBI Taxonomy" id="2588449"/>
    <lineage>
        <taxon>Bacteria</taxon>
        <taxon>Pseudomonadati</taxon>
        <taxon>Pseudomonadota</taxon>
        <taxon>Gammaproteobacteria</taxon>
        <taxon>Alteromonadales</taxon>
        <taxon>Shewanellaceae</taxon>
        <taxon>Shewanella</taxon>
    </lineage>
</organism>
<dbReference type="SUPFAM" id="SSF46689">
    <property type="entry name" value="Homeodomain-like"/>
    <property type="match status" value="1"/>
</dbReference>
<dbReference type="PANTHER" id="PTHR46889:SF5">
    <property type="entry name" value="INTEGRASE PROTEIN"/>
    <property type="match status" value="1"/>
</dbReference>
<sequence length="409" mass="47741">MKPSVSINIKRTQRDYTLGFKLAVVSQVEKGELTYKQAQNHYGIQGRSTVLTWLRKHGRLDWSQPIEHSPMSKSTETPAQKIKRLEKQVSNLEMKNMIYGDMVELLKNEYGIDLEKKLLSRTLWLAKEKGTVKLATASRQFNLSRQAVYQWKQRLAARADMLKPVMTMVMYWRQFMPRVGTRKLYQLIKPQLLEQGIKLGRDGLFQYLKQHNMLVKPRKNYTKTTHSHHWLRKHPNLLKDRVVKSVEEVFVSDITYVKSDEGTHYLSLVTDAYSRKIMGYELSDEMKASDVVKALEMTIKNRQTTSDVIHHSDRGIQYCSAEYQHKLAANAIRPSMTDGYDCYQNALAERVNGILKQEFLLYRCRTMKELAILIKESIRIYNELRPHLSLGMKTPNEVHEKASREFQLA</sequence>
<dbReference type="KEGG" id="spol:FH971_14285"/>
<dbReference type="KEGG" id="spol:FH971_09525"/>
<dbReference type="Gene3D" id="1.10.10.10">
    <property type="entry name" value="Winged helix-like DNA-binding domain superfamily/Winged helix DNA-binding domain"/>
    <property type="match status" value="1"/>
</dbReference>
<name>A0A4Y5YEK4_9GAMM</name>
<evidence type="ECO:0000313" key="5">
    <source>
        <dbReference type="EMBL" id="QDE32196.1"/>
    </source>
</evidence>
<dbReference type="KEGG" id="spol:FH971_07795"/>
<protein>
    <submittedName>
        <fullName evidence="3">IS3 family transposase</fullName>
    </submittedName>
</protein>
<gene>
    <name evidence="2" type="ORF">FH971_07795</name>
    <name evidence="3" type="ORF">FH971_09525</name>
    <name evidence="4" type="ORF">FH971_14285</name>
    <name evidence="5" type="ORF">FH971_15240</name>
</gene>
<dbReference type="EMBL" id="CP041036">
    <property type="protein sequence ID" value="QDE32196.1"/>
    <property type="molecule type" value="Genomic_DNA"/>
</dbReference>
<dbReference type="Proteomes" id="UP000319809">
    <property type="component" value="Chromosome"/>
</dbReference>
<dbReference type="InterPro" id="IPR009057">
    <property type="entry name" value="Homeodomain-like_sf"/>
</dbReference>
<evidence type="ECO:0000313" key="2">
    <source>
        <dbReference type="EMBL" id="QDE30878.1"/>
    </source>
</evidence>
<dbReference type="SUPFAM" id="SSF53098">
    <property type="entry name" value="Ribonuclease H-like"/>
    <property type="match status" value="1"/>
</dbReference>
<dbReference type="Pfam" id="PF00665">
    <property type="entry name" value="rve"/>
    <property type="match status" value="1"/>
</dbReference>
<dbReference type="NCBIfam" id="NF033516">
    <property type="entry name" value="transpos_IS3"/>
    <property type="match status" value="1"/>
</dbReference>
<dbReference type="InterPro" id="IPR001584">
    <property type="entry name" value="Integrase_cat-core"/>
</dbReference>
<dbReference type="InterPro" id="IPR048020">
    <property type="entry name" value="Transpos_IS3"/>
</dbReference>
<dbReference type="PANTHER" id="PTHR46889">
    <property type="entry name" value="TRANSPOSASE INSF FOR INSERTION SEQUENCE IS3B-RELATED"/>
    <property type="match status" value="1"/>
</dbReference>
<dbReference type="GO" id="GO:0003676">
    <property type="term" value="F:nucleic acid binding"/>
    <property type="evidence" value="ECO:0007669"/>
    <property type="project" value="InterPro"/>
</dbReference>
<dbReference type="EMBL" id="CP041036">
    <property type="protein sequence ID" value="QDE31192.1"/>
    <property type="molecule type" value="Genomic_DNA"/>
</dbReference>
<dbReference type="PROSITE" id="PS50994">
    <property type="entry name" value="INTEGRASE"/>
    <property type="match status" value="1"/>
</dbReference>
<keyword evidence="6" id="KW-1185">Reference proteome</keyword>